<dbReference type="Pfam" id="PF00245">
    <property type="entry name" value="Alk_phosphatase"/>
    <property type="match status" value="2"/>
</dbReference>
<proteinExistence type="inferred from homology"/>
<keyword evidence="3" id="KW-0732">Signal</keyword>
<sequence>MKRHILLFLLFTIATKVLAQPMSYSMKNTHAHNDYLHDLPFYQAYALHFGMIEADVFKQGEELVVAHEKESILLNRTFKALYLEPLLKQINQNNGKAYQDGQRLQILIDIKEDGAEALKLLETQLKPYRNYFDLKHNPNAVQIVISGDMPLSTDFDKYDDIFYFDGRPRQSYSPRSFERVALISTSITDFTRWNGKGLITAPQYLKIKNFVDSVHHIGKQVRFWAVPNSLTAYKALMKLEVDYIGSDNLSELANYIKNLTAFSGKPIAQHIPYLPTYQSDGIKKPSKNVIFLIGDGMGLAQIYSGIAANGGKLNWTNFKNIGFSKTNSADSFCTDSAAGATAFSTGEKTNNRYIGMNTQQQPLENISEILDKKKIKVGLVVSEEITGATPASFYAHEPERDWFQLIADDLPKSPISLTIGAGIESFRAETLEKLKKNGKVFTTIEELKKANTKEKTFVFVDKNEVRPKHEGRGEYLSEAFDAAVKQLERTSPNGFFLMLEGSKIDWGGHANQLNYVANEMLDFDKVIGKALEYADKNGETTIVITADHETGGLSLLDGDFKTGKIEGNFSTSDHSGIMVPIVAYGPNAQLFSGFYENNTIFEKLLKCLNLKR</sequence>
<evidence type="ECO:0000313" key="4">
    <source>
        <dbReference type="EMBL" id="MEA5258152.1"/>
    </source>
</evidence>
<dbReference type="SUPFAM" id="SSF53649">
    <property type="entry name" value="Alkaline phosphatase-like"/>
    <property type="match status" value="1"/>
</dbReference>
<dbReference type="InterPro" id="IPR001952">
    <property type="entry name" value="Alkaline_phosphatase"/>
</dbReference>
<keyword evidence="4" id="KW-0378">Hydrolase</keyword>
<dbReference type="PRINTS" id="PR00113">
    <property type="entry name" value="ALKPHPHTASE"/>
</dbReference>
<dbReference type="CDD" id="cd16012">
    <property type="entry name" value="ALP"/>
    <property type="match status" value="1"/>
</dbReference>
<dbReference type="RefSeq" id="WP_323249041.1">
    <property type="nucleotide sequence ID" value="NZ_JAYFUL010000013.1"/>
</dbReference>
<comment type="caution">
    <text evidence="4">The sequence shown here is derived from an EMBL/GenBank/DDBJ whole genome shotgun (WGS) entry which is preliminary data.</text>
</comment>
<protein>
    <submittedName>
        <fullName evidence="4">Alkaline phosphatase</fullName>
        <ecNumber evidence="4">3.1.3.1</ecNumber>
    </submittedName>
</protein>
<reference evidence="4 5" key="1">
    <citation type="submission" date="2023-12" db="EMBL/GenBank/DDBJ databases">
        <title>Novel species of the genus Arcicella isolated from rivers.</title>
        <authorList>
            <person name="Lu H."/>
        </authorList>
    </citation>
    <scope>NUCLEOTIDE SEQUENCE [LARGE SCALE GENOMIC DNA]</scope>
    <source>
        <strain evidence="4 5">LMG 21963</strain>
    </source>
</reference>
<accession>A0ABU5QM50</accession>
<dbReference type="Proteomes" id="UP001304671">
    <property type="component" value="Unassembled WGS sequence"/>
</dbReference>
<feature type="chain" id="PRO_5045647656" evidence="3">
    <location>
        <begin position="20"/>
        <end position="612"/>
    </location>
</feature>
<keyword evidence="1" id="KW-0597">Phosphoprotein</keyword>
<dbReference type="GO" id="GO:0004035">
    <property type="term" value="F:alkaline phosphatase activity"/>
    <property type="evidence" value="ECO:0007669"/>
    <property type="project" value="UniProtKB-EC"/>
</dbReference>
<name>A0ABU5QM50_9BACT</name>
<dbReference type="InterPro" id="IPR017946">
    <property type="entry name" value="PLC-like_Pdiesterase_TIM-brl"/>
</dbReference>
<dbReference type="Gene3D" id="3.20.20.190">
    <property type="entry name" value="Phosphatidylinositol (PI) phosphodiesterase"/>
    <property type="match status" value="1"/>
</dbReference>
<dbReference type="EMBL" id="JAYFUL010000013">
    <property type="protein sequence ID" value="MEA5258152.1"/>
    <property type="molecule type" value="Genomic_DNA"/>
</dbReference>
<evidence type="ECO:0000256" key="3">
    <source>
        <dbReference type="SAM" id="SignalP"/>
    </source>
</evidence>
<evidence type="ECO:0000313" key="5">
    <source>
        <dbReference type="Proteomes" id="UP001304671"/>
    </source>
</evidence>
<dbReference type="SUPFAM" id="SSF51695">
    <property type="entry name" value="PLC-like phosphodiesterases"/>
    <property type="match status" value="1"/>
</dbReference>
<dbReference type="CDD" id="cd08577">
    <property type="entry name" value="PI-PLCc_GDPD_SF_unchar3"/>
    <property type="match status" value="1"/>
</dbReference>
<gene>
    <name evidence="4" type="ORF">VB264_10205</name>
</gene>
<dbReference type="SMART" id="SM00098">
    <property type="entry name" value="alkPPc"/>
    <property type="match status" value="1"/>
</dbReference>
<evidence type="ECO:0000256" key="1">
    <source>
        <dbReference type="ARBA" id="ARBA00022553"/>
    </source>
</evidence>
<dbReference type="InterPro" id="IPR039559">
    <property type="entry name" value="AIM6_PI-PLC-like_dom"/>
</dbReference>
<dbReference type="PANTHER" id="PTHR11596">
    <property type="entry name" value="ALKALINE PHOSPHATASE"/>
    <property type="match status" value="1"/>
</dbReference>
<dbReference type="Gene3D" id="3.40.720.10">
    <property type="entry name" value="Alkaline Phosphatase, subunit A"/>
    <property type="match status" value="1"/>
</dbReference>
<feature type="signal peptide" evidence="3">
    <location>
        <begin position="1"/>
        <end position="19"/>
    </location>
</feature>
<dbReference type="EC" id="3.1.3.1" evidence="4"/>
<evidence type="ECO:0000256" key="2">
    <source>
        <dbReference type="RuleBase" id="RU003946"/>
    </source>
</evidence>
<organism evidence="4 5">
    <name type="scientific">Arcicella aquatica</name>
    <dbReference type="NCBI Taxonomy" id="217141"/>
    <lineage>
        <taxon>Bacteria</taxon>
        <taxon>Pseudomonadati</taxon>
        <taxon>Bacteroidota</taxon>
        <taxon>Cytophagia</taxon>
        <taxon>Cytophagales</taxon>
        <taxon>Flectobacillaceae</taxon>
        <taxon>Arcicella</taxon>
    </lineage>
</organism>
<comment type="similarity">
    <text evidence="2">Belongs to the alkaline phosphatase family.</text>
</comment>
<keyword evidence="5" id="KW-1185">Reference proteome</keyword>
<dbReference type="InterPro" id="IPR017850">
    <property type="entry name" value="Alkaline_phosphatase_core_sf"/>
</dbReference>
<dbReference type="PANTHER" id="PTHR11596:SF5">
    <property type="entry name" value="ALKALINE PHOSPHATASE"/>
    <property type="match status" value="1"/>
</dbReference>